<gene>
    <name evidence="5" type="ORF">KP509_32G073600</name>
</gene>
<reference evidence="5" key="1">
    <citation type="submission" date="2021-08" db="EMBL/GenBank/DDBJ databases">
        <title>WGS assembly of Ceratopteris richardii.</title>
        <authorList>
            <person name="Marchant D.B."/>
            <person name="Chen G."/>
            <person name="Jenkins J."/>
            <person name="Shu S."/>
            <person name="Leebens-Mack J."/>
            <person name="Grimwood J."/>
            <person name="Schmutz J."/>
            <person name="Soltis P."/>
            <person name="Soltis D."/>
            <person name="Chen Z.-H."/>
        </authorList>
    </citation>
    <scope>NUCLEOTIDE SEQUENCE</scope>
    <source>
        <strain evidence="5">Whitten #5841</strain>
        <tissue evidence="5">Leaf</tissue>
    </source>
</reference>
<dbReference type="AlphaFoldDB" id="A0A8T2QWG0"/>
<feature type="domain" description="DUF668" evidence="3">
    <location>
        <begin position="429"/>
        <end position="520"/>
    </location>
</feature>
<dbReference type="OMA" id="MKYGNLY"/>
<evidence type="ECO:0000256" key="1">
    <source>
        <dbReference type="SAM" id="Coils"/>
    </source>
</evidence>
<evidence type="ECO:0000259" key="4">
    <source>
        <dbReference type="Pfam" id="PF11961"/>
    </source>
</evidence>
<dbReference type="Pfam" id="PF11961">
    <property type="entry name" value="DUF3475"/>
    <property type="match status" value="1"/>
</dbReference>
<evidence type="ECO:0000313" key="5">
    <source>
        <dbReference type="EMBL" id="KAH7287771.1"/>
    </source>
</evidence>
<protein>
    <submittedName>
        <fullName evidence="5">Uncharacterized protein</fullName>
    </submittedName>
</protein>
<accession>A0A8T2QWG0</accession>
<keyword evidence="6" id="KW-1185">Reference proteome</keyword>
<feature type="compositionally biased region" description="Polar residues" evidence="2">
    <location>
        <begin position="388"/>
        <end position="404"/>
    </location>
</feature>
<organism evidence="5 6">
    <name type="scientific">Ceratopteris richardii</name>
    <name type="common">Triangle waterfern</name>
    <dbReference type="NCBI Taxonomy" id="49495"/>
    <lineage>
        <taxon>Eukaryota</taxon>
        <taxon>Viridiplantae</taxon>
        <taxon>Streptophyta</taxon>
        <taxon>Embryophyta</taxon>
        <taxon>Tracheophyta</taxon>
        <taxon>Polypodiopsida</taxon>
        <taxon>Polypodiidae</taxon>
        <taxon>Polypodiales</taxon>
        <taxon>Pteridineae</taxon>
        <taxon>Pteridaceae</taxon>
        <taxon>Parkerioideae</taxon>
        <taxon>Ceratopteris</taxon>
    </lineage>
</organism>
<evidence type="ECO:0000313" key="6">
    <source>
        <dbReference type="Proteomes" id="UP000825935"/>
    </source>
</evidence>
<dbReference type="Pfam" id="PF05003">
    <property type="entry name" value="DUF668"/>
    <property type="match status" value="1"/>
</dbReference>
<evidence type="ECO:0000259" key="3">
    <source>
        <dbReference type="Pfam" id="PF05003"/>
    </source>
</evidence>
<dbReference type="InterPro" id="IPR007700">
    <property type="entry name" value="DUF668"/>
</dbReference>
<dbReference type="PANTHER" id="PTHR31371:SF20">
    <property type="entry name" value="OS12G0146500 PROTEIN"/>
    <property type="match status" value="1"/>
</dbReference>
<evidence type="ECO:0000256" key="2">
    <source>
        <dbReference type="SAM" id="MobiDB-lite"/>
    </source>
</evidence>
<name>A0A8T2QWG0_CERRI</name>
<dbReference type="EMBL" id="CM035437">
    <property type="protein sequence ID" value="KAH7287771.1"/>
    <property type="molecule type" value="Genomic_DNA"/>
</dbReference>
<dbReference type="OrthoDB" id="2018987at2759"/>
<dbReference type="InterPro" id="IPR021864">
    <property type="entry name" value="DUF3475"/>
</dbReference>
<sequence>MGVQVSTSKMAVGKPAIEAKKKVHKADRGRIEILAFEVANVMTKSVQLWQSLTDQEVCRLRGEIIKSEGVLHLVSNNESVLLNLACMEKLQDLTAVALAVSRLGKRCNEPALIGFEHIYNDILKHNIDVRDLEFPNKEMESKMKKMERYICNTCNLYQELEILGEMEQALRRLQEENDPTQKDNICALEQKITWQRQEIKYLKDISLWSRTYDKVVSMLARCVCTLYGRIIRVFEIPEVGWPQILSASREGADFSSSITSCLSPEELKHSNEGFTGSTSPIPSKYVVSIPRPFQSDPDPYFVNRRTSYSPPQPSLRSQSLNMATSASSHLVSPPHYTTESYMPLSLCFSPRRQFNHQRNSSANFSSRADDSPESSPVGTPIHDDFLSKSRSSASAYRNGHSTSQTLANGAAGKYLFDPKVRLQNAPPSTLGGCALALHYANVIIVVEKMIRYPHLISQDARDDLYHMLPKNVRMALRNRLRVCMRSCASPDCDEEGTADWKDMLERVLGWLAPLAHNMIRWQSEHNFEQQQMLPRTNVLLLQTLYFADQVKAESAIVELLVGLNFLWRYDRDSKANSLMEYASNRDFDEYLEWQL</sequence>
<dbReference type="Proteomes" id="UP000825935">
    <property type="component" value="Chromosome 32"/>
</dbReference>
<dbReference type="PANTHER" id="PTHR31371">
    <property type="entry name" value="BNAC09G50660D PROTEIN"/>
    <property type="match status" value="1"/>
</dbReference>
<feature type="domain" description="DUF3475" evidence="4">
    <location>
        <begin position="33"/>
        <end position="89"/>
    </location>
</feature>
<proteinExistence type="predicted"/>
<comment type="caution">
    <text evidence="5">The sequence shown here is derived from an EMBL/GenBank/DDBJ whole genome shotgun (WGS) entry which is preliminary data.</text>
</comment>
<feature type="region of interest" description="Disordered" evidence="2">
    <location>
        <begin position="303"/>
        <end position="334"/>
    </location>
</feature>
<keyword evidence="1" id="KW-0175">Coiled coil</keyword>
<feature type="region of interest" description="Disordered" evidence="2">
    <location>
        <begin position="358"/>
        <end position="404"/>
    </location>
</feature>
<feature type="compositionally biased region" description="Polar residues" evidence="2">
    <location>
        <begin position="321"/>
        <end position="334"/>
    </location>
</feature>
<feature type="coiled-coil region" evidence="1">
    <location>
        <begin position="156"/>
        <end position="183"/>
    </location>
</feature>
<dbReference type="GO" id="GO:0045927">
    <property type="term" value="P:positive regulation of growth"/>
    <property type="evidence" value="ECO:0007669"/>
    <property type="project" value="InterPro"/>
</dbReference>